<organism evidence="2 3">
    <name type="scientific">Lupinus luteus</name>
    <name type="common">European yellow lupine</name>
    <dbReference type="NCBI Taxonomy" id="3873"/>
    <lineage>
        <taxon>Eukaryota</taxon>
        <taxon>Viridiplantae</taxon>
        <taxon>Streptophyta</taxon>
        <taxon>Embryophyta</taxon>
        <taxon>Tracheophyta</taxon>
        <taxon>Spermatophyta</taxon>
        <taxon>Magnoliopsida</taxon>
        <taxon>eudicotyledons</taxon>
        <taxon>Gunneridae</taxon>
        <taxon>Pentapetalae</taxon>
        <taxon>rosids</taxon>
        <taxon>fabids</taxon>
        <taxon>Fabales</taxon>
        <taxon>Fabaceae</taxon>
        <taxon>Papilionoideae</taxon>
        <taxon>50 kb inversion clade</taxon>
        <taxon>genistoids sensu lato</taxon>
        <taxon>core genistoids</taxon>
        <taxon>Genisteae</taxon>
        <taxon>Lupinus</taxon>
    </lineage>
</organism>
<sequence>MFVLMVVEAWQEGMPTSTVVVIVAPTAGIILIRTKEGETHYHFCGHSVLPLQTIIIIILKLGEATLLQPLLTNMMEQAIVDGLLITKSCISSHG</sequence>
<comment type="caution">
    <text evidence="2">The sequence shown here is derived from an EMBL/GenBank/DDBJ whole genome shotgun (WGS) entry which is preliminary data.</text>
</comment>
<gene>
    <name evidence="2" type="ORF">LLUT_LOCUS33864</name>
</gene>
<evidence type="ECO:0000256" key="1">
    <source>
        <dbReference type="SAM" id="Phobius"/>
    </source>
</evidence>
<keyword evidence="3" id="KW-1185">Reference proteome</keyword>
<dbReference type="AlphaFoldDB" id="A0AAV1YIS0"/>
<protein>
    <submittedName>
        <fullName evidence="2">Uncharacterized protein</fullName>
    </submittedName>
</protein>
<dbReference type="Proteomes" id="UP001497480">
    <property type="component" value="Unassembled WGS sequence"/>
</dbReference>
<evidence type="ECO:0000313" key="2">
    <source>
        <dbReference type="EMBL" id="CAL0332804.1"/>
    </source>
</evidence>
<accession>A0AAV1YIS0</accession>
<proteinExistence type="predicted"/>
<reference evidence="2 3" key="1">
    <citation type="submission" date="2024-03" db="EMBL/GenBank/DDBJ databases">
        <authorList>
            <person name="Martinez-Hernandez J."/>
        </authorList>
    </citation>
    <scope>NUCLEOTIDE SEQUENCE [LARGE SCALE GENOMIC DNA]</scope>
</reference>
<keyword evidence="1" id="KW-1133">Transmembrane helix</keyword>
<feature type="transmembrane region" description="Helical" evidence="1">
    <location>
        <begin position="14"/>
        <end position="32"/>
    </location>
</feature>
<keyword evidence="1" id="KW-0472">Membrane</keyword>
<dbReference type="EMBL" id="CAXHTB010000024">
    <property type="protein sequence ID" value="CAL0332804.1"/>
    <property type="molecule type" value="Genomic_DNA"/>
</dbReference>
<evidence type="ECO:0000313" key="3">
    <source>
        <dbReference type="Proteomes" id="UP001497480"/>
    </source>
</evidence>
<keyword evidence="1" id="KW-0812">Transmembrane</keyword>
<name>A0AAV1YIS0_LUPLU</name>